<evidence type="ECO:0000256" key="2">
    <source>
        <dbReference type="SAM" id="Coils"/>
    </source>
</evidence>
<keyword evidence="1" id="KW-0813">Transport</keyword>
<dbReference type="SUPFAM" id="SSF111369">
    <property type="entry name" value="HlyD-like secretion proteins"/>
    <property type="match status" value="1"/>
</dbReference>
<organism evidence="7">
    <name type="scientific">marine metagenome</name>
    <dbReference type="NCBI Taxonomy" id="408172"/>
    <lineage>
        <taxon>unclassified sequences</taxon>
        <taxon>metagenomes</taxon>
        <taxon>ecological metagenomes</taxon>
    </lineage>
</organism>
<dbReference type="GO" id="GO:0022857">
    <property type="term" value="F:transmembrane transporter activity"/>
    <property type="evidence" value="ECO:0007669"/>
    <property type="project" value="InterPro"/>
</dbReference>
<protein>
    <recommendedName>
        <fullName evidence="8">RND efflux pump membrane fusion protein barrel-sandwich domain-containing protein</fullName>
    </recommendedName>
</protein>
<dbReference type="PROSITE" id="PS51257">
    <property type="entry name" value="PROKAR_LIPOPROTEIN"/>
    <property type="match status" value="1"/>
</dbReference>
<feature type="region of interest" description="Disordered" evidence="3">
    <location>
        <begin position="26"/>
        <end position="48"/>
    </location>
</feature>
<dbReference type="InterPro" id="IPR058792">
    <property type="entry name" value="Beta-barrel_RND_2"/>
</dbReference>
<dbReference type="PANTHER" id="PTHR30097">
    <property type="entry name" value="CATION EFFLUX SYSTEM PROTEIN CUSB"/>
    <property type="match status" value="1"/>
</dbReference>
<reference evidence="7" key="1">
    <citation type="submission" date="2018-05" db="EMBL/GenBank/DDBJ databases">
        <authorList>
            <person name="Lanie J.A."/>
            <person name="Ng W.-L."/>
            <person name="Kazmierczak K.M."/>
            <person name="Andrzejewski T.M."/>
            <person name="Davidsen T.M."/>
            <person name="Wayne K.J."/>
            <person name="Tettelin H."/>
            <person name="Glass J.I."/>
            <person name="Rusch D."/>
            <person name="Podicherti R."/>
            <person name="Tsui H.-C.T."/>
            <person name="Winkler M.E."/>
        </authorList>
    </citation>
    <scope>NUCLEOTIDE SEQUENCE</scope>
</reference>
<proteinExistence type="predicted"/>
<dbReference type="Gene3D" id="2.40.30.170">
    <property type="match status" value="1"/>
</dbReference>
<evidence type="ECO:0000259" key="5">
    <source>
        <dbReference type="Pfam" id="PF25954"/>
    </source>
</evidence>
<dbReference type="Gene3D" id="2.40.420.20">
    <property type="match status" value="1"/>
</dbReference>
<dbReference type="Pfam" id="PF25917">
    <property type="entry name" value="BSH_RND"/>
    <property type="match status" value="1"/>
</dbReference>
<accession>A0A381USP2</accession>
<dbReference type="EMBL" id="UINC01007045">
    <property type="protein sequence ID" value="SVA31110.1"/>
    <property type="molecule type" value="Genomic_DNA"/>
</dbReference>
<evidence type="ECO:0008006" key="8">
    <source>
        <dbReference type="Google" id="ProtNLM"/>
    </source>
</evidence>
<dbReference type="Pfam" id="PF25975">
    <property type="entry name" value="CzcB_C"/>
    <property type="match status" value="1"/>
</dbReference>
<keyword evidence="2" id="KW-0175">Coiled coil</keyword>
<gene>
    <name evidence="7" type="ORF">METZ01_LOCUS83964</name>
</gene>
<dbReference type="InterPro" id="IPR058649">
    <property type="entry name" value="CzcB_C"/>
</dbReference>
<dbReference type="InterPro" id="IPR051909">
    <property type="entry name" value="MFP_Cation_Efflux"/>
</dbReference>
<sequence length="513" mass="54300">MKTFIQIFTIAALPFWLGGCSGGHGHDHSHGGHGHGSHGDHAEEEAPTEVTLSEAAIKQHQIEPLGTVKEHTLQPTFSVPARVVFNEETTAHVGTLVKGRVSDMKVHLGDTVKKGEVLFTIESPELGQAQNAFLKALDAEAAAGPAVVLAQNNAVVAQAQAEGKAAEAMLALAENPAAEVEAKGKLDSAKPALERAKDLLKSGRELAAKGALADSELKRREAAFETTAAEVRTAEAALAQAKAQKARDLASAKAKAAAAAAGLKAAEAQQAKTLSEAKSALNTAQATVATERNRLTLFGMDEEAINTLGTKRTLTPHYTVRAPRAGTVVEREVTLGENVNPSQPHLLILADLSRVWVLMEVPPKHAEGLETGQNGTLVNKETGYRTLAKLDYISPLVNLETRTVQARVELNNAQGQWRPGQFLTALLPTGTGASKTLAVPAEAVQYVDGQPTIYVPTKKVRTFKARPIAIGPEIDGWLPVTKGLKLDEKVVVKGSFVLKAEFGKAGAGHDHSH</sequence>
<evidence type="ECO:0000313" key="7">
    <source>
        <dbReference type="EMBL" id="SVA31110.1"/>
    </source>
</evidence>
<evidence type="ECO:0000259" key="4">
    <source>
        <dbReference type="Pfam" id="PF25917"/>
    </source>
</evidence>
<dbReference type="GO" id="GO:0016020">
    <property type="term" value="C:membrane"/>
    <property type="evidence" value="ECO:0007669"/>
    <property type="project" value="InterPro"/>
</dbReference>
<feature type="coiled-coil region" evidence="2">
    <location>
        <begin position="224"/>
        <end position="294"/>
    </location>
</feature>
<dbReference type="AlphaFoldDB" id="A0A381USP2"/>
<dbReference type="Pfam" id="PF25954">
    <property type="entry name" value="Beta-barrel_RND_2"/>
    <property type="match status" value="1"/>
</dbReference>
<feature type="domain" description="CzcB-like C-terminal circularly permuted SH3-like" evidence="6">
    <location>
        <begin position="437"/>
        <end position="499"/>
    </location>
</feature>
<evidence type="ECO:0000256" key="3">
    <source>
        <dbReference type="SAM" id="MobiDB-lite"/>
    </source>
</evidence>
<dbReference type="Gene3D" id="2.40.50.100">
    <property type="match status" value="1"/>
</dbReference>
<feature type="domain" description="CusB-like beta-barrel" evidence="5">
    <location>
        <begin position="354"/>
        <end position="427"/>
    </location>
</feature>
<feature type="domain" description="Multidrug resistance protein MdtA-like barrel-sandwich hybrid" evidence="4">
    <location>
        <begin position="90"/>
        <end position="349"/>
    </location>
</feature>
<evidence type="ECO:0000259" key="6">
    <source>
        <dbReference type="Pfam" id="PF25975"/>
    </source>
</evidence>
<evidence type="ECO:0000256" key="1">
    <source>
        <dbReference type="ARBA" id="ARBA00022448"/>
    </source>
</evidence>
<dbReference type="Gene3D" id="1.10.287.470">
    <property type="entry name" value="Helix hairpin bin"/>
    <property type="match status" value="1"/>
</dbReference>
<dbReference type="PANTHER" id="PTHR30097:SF4">
    <property type="entry name" value="SLR6042 PROTEIN"/>
    <property type="match status" value="1"/>
</dbReference>
<dbReference type="NCBIfam" id="TIGR01730">
    <property type="entry name" value="RND_mfp"/>
    <property type="match status" value="1"/>
</dbReference>
<dbReference type="InterPro" id="IPR058625">
    <property type="entry name" value="MdtA-like_BSH"/>
</dbReference>
<dbReference type="InterPro" id="IPR006143">
    <property type="entry name" value="RND_pump_MFP"/>
</dbReference>
<name>A0A381USP2_9ZZZZ</name>